<dbReference type="FunFam" id="3.90.79.10:FF:000019">
    <property type="entry name" value="Thiamin pyrophosphokinase, putative"/>
    <property type="match status" value="1"/>
</dbReference>
<dbReference type="PANTHER" id="PTHR13622:SF8">
    <property type="entry name" value="THIAMIN PYROPHOSPHOKINASE 1"/>
    <property type="match status" value="1"/>
</dbReference>
<comment type="caution">
    <text evidence="3">The sequence shown here is derived from an EMBL/GenBank/DDBJ whole genome shotgun (WGS) entry which is preliminary data.</text>
</comment>
<dbReference type="PROSITE" id="PS51462">
    <property type="entry name" value="NUDIX"/>
    <property type="match status" value="1"/>
</dbReference>
<dbReference type="InterPro" id="IPR000086">
    <property type="entry name" value="NUDIX_hydrolase_dom"/>
</dbReference>
<dbReference type="CDD" id="cd03676">
    <property type="entry name" value="NUDIX_Tnr3_like"/>
    <property type="match status" value="1"/>
</dbReference>
<evidence type="ECO:0000313" key="4">
    <source>
        <dbReference type="Proteomes" id="UP000660262"/>
    </source>
</evidence>
<keyword evidence="4" id="KW-1185">Reference proteome</keyword>
<sequence>MAAMRHVSSPRLLGVRMPIQRMPRVLACASACTSIGDAARAASSEAIRVSIPDLQTNAVDRCLEYDMSLYTPIDVPGVGKIGCVCSPVAEALAAHPSVFHVDLQTQLVTMRRELDTFEKRTEAMVDVANDLKARGFLGKWRDELFPATMGFDDEPAFAVERAVVSLLGLRGYGVHANGLVRDESAPGGYRLWVGRRAADKATWPGKLDHLAAGGQPLGLDPYVNMVKECGEEAGIPPELCEKGLHAAGAVSYRLGETHTRMVDGASKGVATATEVHTLKRDVLFVYDLELPADFTPVPVDGEVESFELMDLQTVVNLIAETEEFKPNVALVIVDMLVRRGIVTAESKGYLKLIKSLRLIDCA</sequence>
<evidence type="ECO:0000259" key="2">
    <source>
        <dbReference type="PROSITE" id="PS51462"/>
    </source>
</evidence>
<organism evidence="3 4">
    <name type="scientific">Pycnococcus provasolii</name>
    <dbReference type="NCBI Taxonomy" id="41880"/>
    <lineage>
        <taxon>Eukaryota</taxon>
        <taxon>Viridiplantae</taxon>
        <taxon>Chlorophyta</taxon>
        <taxon>Pseudoscourfieldiophyceae</taxon>
        <taxon>Pseudoscourfieldiales</taxon>
        <taxon>Pycnococcaceae</taxon>
        <taxon>Pycnococcus</taxon>
    </lineage>
</organism>
<protein>
    <recommendedName>
        <fullName evidence="2">Nudix hydrolase domain-containing protein</fullName>
    </recommendedName>
</protein>
<accession>A0A830I115</accession>
<dbReference type="Pfam" id="PF15916">
    <property type="entry name" value="DUF4743"/>
    <property type="match status" value="1"/>
</dbReference>
<dbReference type="Gene3D" id="3.90.79.10">
    <property type="entry name" value="Nucleoside Triphosphate Pyrophosphohydrolase"/>
    <property type="match status" value="1"/>
</dbReference>
<name>A0A830I115_9CHLO</name>
<dbReference type="AlphaFoldDB" id="A0A830I115"/>
<dbReference type="OrthoDB" id="10261522at2759"/>
<dbReference type="SUPFAM" id="SSF55811">
    <property type="entry name" value="Nudix"/>
    <property type="match status" value="1"/>
</dbReference>
<evidence type="ECO:0000313" key="3">
    <source>
        <dbReference type="EMBL" id="GHP11770.1"/>
    </source>
</evidence>
<dbReference type="InterPro" id="IPR015797">
    <property type="entry name" value="NUDIX_hydrolase-like_dom_sf"/>
</dbReference>
<dbReference type="Proteomes" id="UP000660262">
    <property type="component" value="Unassembled WGS sequence"/>
</dbReference>
<reference evidence="3" key="1">
    <citation type="submission" date="2020-10" db="EMBL/GenBank/DDBJ databases">
        <title>Unveiling of a novel bifunctional photoreceptor, Dualchrome1, isolated from a cosmopolitan green alga.</title>
        <authorList>
            <person name="Suzuki S."/>
            <person name="Kawachi M."/>
        </authorList>
    </citation>
    <scope>NUCLEOTIDE SEQUENCE</scope>
    <source>
        <strain evidence="3">NIES 2893</strain>
    </source>
</reference>
<feature type="domain" description="Nudix hydrolase" evidence="2">
    <location>
        <begin position="171"/>
        <end position="334"/>
    </location>
</feature>
<proteinExistence type="predicted"/>
<dbReference type="InterPro" id="IPR031804">
    <property type="entry name" value="DUF4743"/>
</dbReference>
<dbReference type="PANTHER" id="PTHR13622">
    <property type="entry name" value="THIAMIN PYROPHOSPHOKINASE"/>
    <property type="match status" value="1"/>
</dbReference>
<dbReference type="GO" id="GO:0044715">
    <property type="term" value="F:8-oxo-dGDP phosphatase activity"/>
    <property type="evidence" value="ECO:0007669"/>
    <property type="project" value="TreeGrafter"/>
</dbReference>
<comment type="function">
    <text evidence="1">Probably mediates the hydrolysis of some nucleoside diphosphate derivatives.</text>
</comment>
<gene>
    <name evidence="3" type="ORF">PPROV_001049800</name>
</gene>
<dbReference type="EMBL" id="BNJQ01000036">
    <property type="protein sequence ID" value="GHP11770.1"/>
    <property type="molecule type" value="Genomic_DNA"/>
</dbReference>
<evidence type="ECO:0000256" key="1">
    <source>
        <dbReference type="ARBA" id="ARBA00003778"/>
    </source>
</evidence>